<dbReference type="Pfam" id="PF01048">
    <property type="entry name" value="PNP_UDP_1"/>
    <property type="match status" value="1"/>
</dbReference>
<name>A0ABW1GBP9_9ACTN</name>
<keyword evidence="3" id="KW-1185">Reference proteome</keyword>
<dbReference type="RefSeq" id="WP_380591057.1">
    <property type="nucleotide sequence ID" value="NZ_JBHSQJ010000196.1"/>
</dbReference>
<dbReference type="EMBL" id="JBHSQJ010000196">
    <property type="protein sequence ID" value="MFC5911673.1"/>
    <property type="molecule type" value="Genomic_DNA"/>
</dbReference>
<feature type="non-terminal residue" evidence="2">
    <location>
        <position position="1"/>
    </location>
</feature>
<organism evidence="2 3">
    <name type="scientific">Streptacidiphilus monticola</name>
    <dbReference type="NCBI Taxonomy" id="2161674"/>
    <lineage>
        <taxon>Bacteria</taxon>
        <taxon>Bacillati</taxon>
        <taxon>Actinomycetota</taxon>
        <taxon>Actinomycetes</taxon>
        <taxon>Kitasatosporales</taxon>
        <taxon>Streptomycetaceae</taxon>
        <taxon>Streptacidiphilus</taxon>
    </lineage>
</organism>
<dbReference type="Gene3D" id="3.40.50.1580">
    <property type="entry name" value="Nucleoside phosphorylase domain"/>
    <property type="match status" value="1"/>
</dbReference>
<dbReference type="InterPro" id="IPR000845">
    <property type="entry name" value="Nucleoside_phosphorylase_d"/>
</dbReference>
<dbReference type="Proteomes" id="UP001596174">
    <property type="component" value="Unassembled WGS sequence"/>
</dbReference>
<evidence type="ECO:0000313" key="3">
    <source>
        <dbReference type="Proteomes" id="UP001596174"/>
    </source>
</evidence>
<comment type="caution">
    <text evidence="2">The sequence shown here is derived from an EMBL/GenBank/DDBJ whole genome shotgun (WGS) entry which is preliminary data.</text>
</comment>
<evidence type="ECO:0000259" key="1">
    <source>
        <dbReference type="Pfam" id="PF01048"/>
    </source>
</evidence>
<gene>
    <name evidence="2" type="ORF">ACFP3V_31275</name>
</gene>
<dbReference type="SUPFAM" id="SSF53167">
    <property type="entry name" value="Purine and uridine phosphorylases"/>
    <property type="match status" value="1"/>
</dbReference>
<proteinExistence type="predicted"/>
<protein>
    <submittedName>
        <fullName evidence="2">1-hydroxy-2-methyl-2-butenyl 4-diphosphate reductase</fullName>
    </submittedName>
</protein>
<accession>A0ABW1GBP9</accession>
<reference evidence="3" key="1">
    <citation type="journal article" date="2019" name="Int. J. Syst. Evol. Microbiol.">
        <title>The Global Catalogue of Microorganisms (GCM) 10K type strain sequencing project: providing services to taxonomists for standard genome sequencing and annotation.</title>
        <authorList>
            <consortium name="The Broad Institute Genomics Platform"/>
            <consortium name="The Broad Institute Genome Sequencing Center for Infectious Disease"/>
            <person name="Wu L."/>
            <person name="Ma J."/>
        </authorList>
    </citation>
    <scope>NUCLEOTIDE SEQUENCE [LARGE SCALE GENOMIC DNA]</scope>
    <source>
        <strain evidence="3">JCM 4816</strain>
    </source>
</reference>
<evidence type="ECO:0000313" key="2">
    <source>
        <dbReference type="EMBL" id="MFC5911673.1"/>
    </source>
</evidence>
<dbReference type="InterPro" id="IPR035994">
    <property type="entry name" value="Nucleoside_phosphorylase_sf"/>
</dbReference>
<sequence>PQARLLRTGMGPQRARAGVGRALAQPEPAPSALVYTGFCASVRSGIRPADVLVATEVRDTVGTAAVFPQAERLAELLRGFGLSVHTGVLWSADHVVRGAERESLRRLGVAGVDMESAAALRAVPAGLPTAAVRVVVDTPEFELLRPHTLVNGVRARRSLRTVGRALSSQRSVQ</sequence>
<feature type="domain" description="Nucleoside phosphorylase" evidence="1">
    <location>
        <begin position="5"/>
        <end position="140"/>
    </location>
</feature>